<evidence type="ECO:0000256" key="1">
    <source>
        <dbReference type="ARBA" id="ARBA00022448"/>
    </source>
</evidence>
<dbReference type="InterPro" id="IPR051120">
    <property type="entry name" value="ABC_AA/LPS_Transport"/>
</dbReference>
<accession>A0ABZ0I5W0</accession>
<gene>
    <name evidence="5" type="primary">urtD</name>
    <name evidence="5" type="ORF">R0135_05220</name>
</gene>
<dbReference type="GO" id="GO:0005524">
    <property type="term" value="F:ATP binding"/>
    <property type="evidence" value="ECO:0007669"/>
    <property type="project" value="UniProtKB-KW"/>
</dbReference>
<evidence type="ECO:0000259" key="4">
    <source>
        <dbReference type="PROSITE" id="PS50893"/>
    </source>
</evidence>
<protein>
    <submittedName>
        <fullName evidence="5">Urea ABC transporter ATP-binding protein UrtD</fullName>
    </submittedName>
</protein>
<evidence type="ECO:0000256" key="3">
    <source>
        <dbReference type="ARBA" id="ARBA00022840"/>
    </source>
</evidence>
<feature type="domain" description="ABC transporter" evidence="4">
    <location>
        <begin position="13"/>
        <end position="253"/>
    </location>
</feature>
<reference evidence="5 6" key="1">
    <citation type="submission" date="2023-10" db="EMBL/GenBank/DDBJ databases">
        <title>Two novel species belonging to the OM43/NOR5 clade.</title>
        <authorList>
            <person name="Park M."/>
        </authorList>
    </citation>
    <scope>NUCLEOTIDE SEQUENCE [LARGE SCALE GENOMIC DNA]</scope>
    <source>
        <strain evidence="5 6">IMCC43200</strain>
    </source>
</reference>
<dbReference type="InterPro" id="IPR027417">
    <property type="entry name" value="P-loop_NTPase"/>
</dbReference>
<dbReference type="SMART" id="SM00382">
    <property type="entry name" value="AAA"/>
    <property type="match status" value="1"/>
</dbReference>
<dbReference type="InterPro" id="IPR003593">
    <property type="entry name" value="AAA+_ATPase"/>
</dbReference>
<dbReference type="SUPFAM" id="SSF52540">
    <property type="entry name" value="P-loop containing nucleoside triphosphate hydrolases"/>
    <property type="match status" value="1"/>
</dbReference>
<dbReference type="PANTHER" id="PTHR45772:SF8">
    <property type="entry name" value="HIGH-AFFINITY BRANCHED-CHAIN AMINO ACID TRANSPORT ATP-BINDING PROTEIN"/>
    <property type="match status" value="1"/>
</dbReference>
<organism evidence="5 6">
    <name type="scientific">Congregibacter variabilis</name>
    <dbReference type="NCBI Taxonomy" id="3081200"/>
    <lineage>
        <taxon>Bacteria</taxon>
        <taxon>Pseudomonadati</taxon>
        <taxon>Pseudomonadota</taxon>
        <taxon>Gammaproteobacteria</taxon>
        <taxon>Cellvibrionales</taxon>
        <taxon>Halieaceae</taxon>
        <taxon>Congregibacter</taxon>
    </lineage>
</organism>
<name>A0ABZ0I5W0_9GAMM</name>
<sequence length="255" mass="27954">MTESIDTRHGVILYLEDVSVSFSGYKALNNLSLAIDKGELRCLIGPNGAGKTTLMDVITGKTRPDRGSVFLGQDINLLQHDEATIARLGIGRKFQKPSVFPKQTVRDNLALAVQGNRSPWEALWYRPSSVDTDRVASLLETVALDSVAHKLAGGLSHGQKQWLEIGMLLAQEPLLLLIDEPVAGMTQQETERTAQLLQSLVPQRSVVVVEHDMVFVRSIARKVSVLHEGAVLMEGSIDEVQSDSQVREVYLGEAC</sequence>
<dbReference type="EMBL" id="CP136864">
    <property type="protein sequence ID" value="WOJ94565.1"/>
    <property type="molecule type" value="Genomic_DNA"/>
</dbReference>
<dbReference type="InterPro" id="IPR003439">
    <property type="entry name" value="ABC_transporter-like_ATP-bd"/>
</dbReference>
<dbReference type="NCBIfam" id="TIGR03411">
    <property type="entry name" value="urea_trans_UrtD"/>
    <property type="match status" value="1"/>
</dbReference>
<dbReference type="RefSeq" id="WP_407349202.1">
    <property type="nucleotide sequence ID" value="NZ_CP136864.1"/>
</dbReference>
<dbReference type="CDD" id="cd03219">
    <property type="entry name" value="ABC_Mj1267_LivG_branched"/>
    <property type="match status" value="1"/>
</dbReference>
<keyword evidence="3 5" id="KW-0067">ATP-binding</keyword>
<proteinExistence type="predicted"/>
<keyword evidence="1" id="KW-0813">Transport</keyword>
<dbReference type="Proteomes" id="UP001626537">
    <property type="component" value="Chromosome"/>
</dbReference>
<dbReference type="PROSITE" id="PS50893">
    <property type="entry name" value="ABC_TRANSPORTER_2"/>
    <property type="match status" value="1"/>
</dbReference>
<evidence type="ECO:0000313" key="5">
    <source>
        <dbReference type="EMBL" id="WOJ94565.1"/>
    </source>
</evidence>
<dbReference type="InterPro" id="IPR017781">
    <property type="entry name" value="ABC_transptr_urea_ATP-bd_UrtD"/>
</dbReference>
<dbReference type="PANTHER" id="PTHR45772">
    <property type="entry name" value="CONSERVED COMPONENT OF ABC TRANSPORTER FOR NATURAL AMINO ACIDS-RELATED"/>
    <property type="match status" value="1"/>
</dbReference>
<keyword evidence="2" id="KW-0547">Nucleotide-binding</keyword>
<dbReference type="Pfam" id="PF00005">
    <property type="entry name" value="ABC_tran"/>
    <property type="match status" value="1"/>
</dbReference>
<evidence type="ECO:0000256" key="2">
    <source>
        <dbReference type="ARBA" id="ARBA00022741"/>
    </source>
</evidence>
<keyword evidence="6" id="KW-1185">Reference proteome</keyword>
<dbReference type="Gene3D" id="3.40.50.300">
    <property type="entry name" value="P-loop containing nucleotide triphosphate hydrolases"/>
    <property type="match status" value="1"/>
</dbReference>
<evidence type="ECO:0000313" key="6">
    <source>
        <dbReference type="Proteomes" id="UP001626537"/>
    </source>
</evidence>